<dbReference type="EMBL" id="CASHSV030000024">
    <property type="protein sequence ID" value="CAJ2639755.1"/>
    <property type="molecule type" value="Genomic_DNA"/>
</dbReference>
<keyword evidence="2" id="KW-1185">Reference proteome</keyword>
<proteinExistence type="predicted"/>
<comment type="caution">
    <text evidence="1">The sequence shown here is derived from an EMBL/GenBank/DDBJ whole genome shotgun (WGS) entry which is preliminary data.</text>
</comment>
<dbReference type="Proteomes" id="UP001177021">
    <property type="component" value="Unassembled WGS sequence"/>
</dbReference>
<organism evidence="1 2">
    <name type="scientific">Trifolium pratense</name>
    <name type="common">Red clover</name>
    <dbReference type="NCBI Taxonomy" id="57577"/>
    <lineage>
        <taxon>Eukaryota</taxon>
        <taxon>Viridiplantae</taxon>
        <taxon>Streptophyta</taxon>
        <taxon>Embryophyta</taxon>
        <taxon>Tracheophyta</taxon>
        <taxon>Spermatophyta</taxon>
        <taxon>Magnoliopsida</taxon>
        <taxon>eudicotyledons</taxon>
        <taxon>Gunneridae</taxon>
        <taxon>Pentapetalae</taxon>
        <taxon>rosids</taxon>
        <taxon>fabids</taxon>
        <taxon>Fabales</taxon>
        <taxon>Fabaceae</taxon>
        <taxon>Papilionoideae</taxon>
        <taxon>50 kb inversion clade</taxon>
        <taxon>NPAAA clade</taxon>
        <taxon>Hologalegina</taxon>
        <taxon>IRL clade</taxon>
        <taxon>Trifolieae</taxon>
        <taxon>Trifolium</taxon>
    </lineage>
</organism>
<gene>
    <name evidence="1" type="ORF">MILVUS5_LOCUS9731</name>
</gene>
<reference evidence="1" key="1">
    <citation type="submission" date="2023-10" db="EMBL/GenBank/DDBJ databases">
        <authorList>
            <person name="Rodriguez Cubillos JULIANA M."/>
            <person name="De Vega J."/>
        </authorList>
    </citation>
    <scope>NUCLEOTIDE SEQUENCE</scope>
</reference>
<protein>
    <submittedName>
        <fullName evidence="1">Uncharacterized protein</fullName>
    </submittedName>
</protein>
<sequence>MASVVKSIIDGVKEKGLGGFFRHLKNEGYLRCLPDGNLLVGKQQLREAKLQAINRLL</sequence>
<evidence type="ECO:0000313" key="1">
    <source>
        <dbReference type="EMBL" id="CAJ2639755.1"/>
    </source>
</evidence>
<name>A0ACB0J6L8_TRIPR</name>
<evidence type="ECO:0000313" key="2">
    <source>
        <dbReference type="Proteomes" id="UP001177021"/>
    </source>
</evidence>
<accession>A0ACB0J6L8</accession>